<evidence type="ECO:0000256" key="3">
    <source>
        <dbReference type="ARBA" id="ARBA00022692"/>
    </source>
</evidence>
<reference evidence="8 9" key="1">
    <citation type="submission" date="2021-10" db="EMBL/GenBank/DDBJ databases">
        <authorList>
            <person name="Criscuolo A."/>
        </authorList>
    </citation>
    <scope>NUCLEOTIDE SEQUENCE [LARGE SCALE GENOMIC DNA]</scope>
    <source>
        <strain evidence="9">CIP 111899</strain>
    </source>
</reference>
<dbReference type="Pfam" id="PF06271">
    <property type="entry name" value="RDD"/>
    <property type="match status" value="1"/>
</dbReference>
<evidence type="ECO:0000256" key="6">
    <source>
        <dbReference type="SAM" id="Phobius"/>
    </source>
</evidence>
<protein>
    <recommendedName>
        <fullName evidence="7">RDD domain-containing protein</fullName>
    </recommendedName>
</protein>
<dbReference type="RefSeq" id="WP_230573321.1">
    <property type="nucleotide sequence ID" value="NZ_CAKJTI010000001.1"/>
</dbReference>
<dbReference type="InterPro" id="IPR010432">
    <property type="entry name" value="RDD"/>
</dbReference>
<dbReference type="Proteomes" id="UP000789423">
    <property type="component" value="Unassembled WGS sequence"/>
</dbReference>
<evidence type="ECO:0000256" key="5">
    <source>
        <dbReference type="ARBA" id="ARBA00023136"/>
    </source>
</evidence>
<evidence type="ECO:0000256" key="2">
    <source>
        <dbReference type="ARBA" id="ARBA00022475"/>
    </source>
</evidence>
<keyword evidence="4 6" id="KW-1133">Transmembrane helix</keyword>
<keyword evidence="2" id="KW-1003">Cell membrane</keyword>
<feature type="domain" description="RDD" evidence="7">
    <location>
        <begin position="12"/>
        <end position="143"/>
    </location>
</feature>
<comment type="subcellular location">
    <subcellularLocation>
        <location evidence="1">Cell membrane</location>
        <topology evidence="1">Multi-pass membrane protein</topology>
    </subcellularLocation>
</comment>
<comment type="caution">
    <text evidence="8">The sequence shown here is derived from an EMBL/GenBank/DDBJ whole genome shotgun (WGS) entry which is preliminary data.</text>
</comment>
<dbReference type="InterPro" id="IPR051791">
    <property type="entry name" value="Pra-immunoreactive"/>
</dbReference>
<name>A0ABM8Y5J9_9BACI</name>
<feature type="transmembrane region" description="Helical" evidence="6">
    <location>
        <begin position="56"/>
        <end position="76"/>
    </location>
</feature>
<evidence type="ECO:0000313" key="8">
    <source>
        <dbReference type="EMBL" id="CAG9610970.1"/>
    </source>
</evidence>
<evidence type="ECO:0000256" key="4">
    <source>
        <dbReference type="ARBA" id="ARBA00022989"/>
    </source>
</evidence>
<accession>A0ABM8Y5J9</accession>
<keyword evidence="9" id="KW-1185">Reference proteome</keyword>
<keyword evidence="3 6" id="KW-0812">Transmembrane</keyword>
<gene>
    <name evidence="8" type="ORF">BACCIP111899_00142</name>
</gene>
<evidence type="ECO:0000259" key="7">
    <source>
        <dbReference type="Pfam" id="PF06271"/>
    </source>
</evidence>
<sequence length="151" mass="17009">MKLKIHQPVIVINRLAAAMIDMFFISVSYGVIVAITTGNYKAILNRFNVSSGDIRYDLGLSFLLMALYFIILPFIWNGNTLGKKVTRTKLVSLTSEKLTLGILTMRFIVLLVPNILFLGIPVICNIYMMLIRSDNRGFHDLIVKTKVISVV</sequence>
<proteinExistence type="predicted"/>
<organism evidence="8 9">
    <name type="scientific">Bacillus rhizoplanae</name>
    <dbReference type="NCBI Taxonomy" id="2880966"/>
    <lineage>
        <taxon>Bacteria</taxon>
        <taxon>Bacillati</taxon>
        <taxon>Bacillota</taxon>
        <taxon>Bacilli</taxon>
        <taxon>Bacillales</taxon>
        <taxon>Bacillaceae</taxon>
        <taxon>Bacillus</taxon>
    </lineage>
</organism>
<keyword evidence="5 6" id="KW-0472">Membrane</keyword>
<evidence type="ECO:0000256" key="1">
    <source>
        <dbReference type="ARBA" id="ARBA00004651"/>
    </source>
</evidence>
<evidence type="ECO:0000313" key="9">
    <source>
        <dbReference type="Proteomes" id="UP000789423"/>
    </source>
</evidence>
<dbReference type="EMBL" id="CAKJTI010000001">
    <property type="protein sequence ID" value="CAG9610970.1"/>
    <property type="molecule type" value="Genomic_DNA"/>
</dbReference>
<dbReference type="PANTHER" id="PTHR36115:SF6">
    <property type="entry name" value="PROLINE-RICH ANTIGEN HOMOLOG"/>
    <property type="match status" value="1"/>
</dbReference>
<feature type="transmembrane region" description="Helical" evidence="6">
    <location>
        <begin position="107"/>
        <end position="130"/>
    </location>
</feature>
<dbReference type="PANTHER" id="PTHR36115">
    <property type="entry name" value="PROLINE-RICH ANTIGEN HOMOLOG-RELATED"/>
    <property type="match status" value="1"/>
</dbReference>
<feature type="transmembrane region" description="Helical" evidence="6">
    <location>
        <begin position="12"/>
        <end position="35"/>
    </location>
</feature>